<accession>A7VRT4</accession>
<dbReference type="Proteomes" id="UP000220611">
    <property type="component" value="Unassembled WGS sequence"/>
</dbReference>
<dbReference type="EMBL" id="ABCB02000017">
    <property type="protein sequence ID" value="EDO61764.1"/>
    <property type="molecule type" value="Genomic_DNA"/>
</dbReference>
<dbReference type="Proteomes" id="UP000003490">
    <property type="component" value="Unassembled WGS sequence"/>
</dbReference>
<dbReference type="Pfam" id="PF01424">
    <property type="entry name" value="R3H"/>
    <property type="match status" value="1"/>
</dbReference>
<dbReference type="InterPro" id="IPR015946">
    <property type="entry name" value="KH_dom-like_a/b"/>
</dbReference>
<feature type="compositionally biased region" description="Basic and acidic residues" evidence="7">
    <location>
        <begin position="278"/>
        <end position="288"/>
    </location>
</feature>
<dbReference type="GO" id="GO:0005737">
    <property type="term" value="C:cytoplasm"/>
    <property type="evidence" value="ECO:0007669"/>
    <property type="project" value="UniProtKB-SubCell"/>
</dbReference>
<evidence type="ECO:0000313" key="11">
    <source>
        <dbReference type="Proteomes" id="UP000003490"/>
    </source>
</evidence>
<dbReference type="GO" id="GO:0008360">
    <property type="term" value="P:regulation of cell shape"/>
    <property type="evidence" value="ECO:0007669"/>
    <property type="project" value="UniProtKB-KW"/>
</dbReference>
<dbReference type="InterPro" id="IPR034079">
    <property type="entry name" value="R3H_KhpB"/>
</dbReference>
<evidence type="ECO:0000259" key="8">
    <source>
        <dbReference type="PROSITE" id="PS51061"/>
    </source>
</evidence>
<evidence type="ECO:0000256" key="4">
    <source>
        <dbReference type="ARBA" id="ARBA00023186"/>
    </source>
</evidence>
<evidence type="ECO:0000256" key="1">
    <source>
        <dbReference type="ARBA" id="ARBA00022490"/>
    </source>
</evidence>
<evidence type="ECO:0000313" key="9">
    <source>
        <dbReference type="EMBL" id="EDO61764.1"/>
    </source>
</evidence>
<dbReference type="Gene3D" id="3.30.300.20">
    <property type="match status" value="1"/>
</dbReference>
<comment type="subunit">
    <text evidence="6">Forms a complex with KhpA.</text>
</comment>
<dbReference type="Pfam" id="PF13083">
    <property type="entry name" value="KH_KhpA-B"/>
    <property type="match status" value="1"/>
</dbReference>
<dbReference type="eggNOG" id="COG1847">
    <property type="taxonomic scope" value="Bacteria"/>
</dbReference>
<evidence type="ECO:0000313" key="12">
    <source>
        <dbReference type="Proteomes" id="UP000220611"/>
    </source>
</evidence>
<dbReference type="SMART" id="SM00393">
    <property type="entry name" value="R3H"/>
    <property type="match status" value="1"/>
</dbReference>
<reference evidence="10 12" key="3">
    <citation type="submission" date="2017-07" db="EMBL/GenBank/DDBJ databases">
        <title>Prevalence of linear plasmids in Cutibacterium (Propionibacterium) acnes isolates obtained from prostatic tissue.</title>
        <authorList>
            <person name="Davidsson S."/>
            <person name="Carlsson J."/>
            <person name="Molling P."/>
            <person name="Andren O."/>
            <person name="Andersson S.-O."/>
            <person name="Brzuszkiewicz E."/>
            <person name="Poehlein A."/>
            <person name="Al-Zeer M."/>
            <person name="Brinkmann V."/>
            <person name="Scavenius C."/>
            <person name="Nazipi S."/>
            <person name="Soderquist B."/>
            <person name="Bruggemann H."/>
        </authorList>
    </citation>
    <scope>NUCLEOTIDE SEQUENCE [LARGE SCALE GENOMIC DNA]</scope>
    <source>
        <strain evidence="10 12">DSM 753</strain>
    </source>
</reference>
<feature type="domain" description="R3H" evidence="8">
    <location>
        <begin position="145"/>
        <end position="211"/>
    </location>
</feature>
<name>A7VRT4_9FIRM</name>
<comment type="caution">
    <text evidence="9">The sequence shown here is derived from an EMBL/GenBank/DDBJ whole genome shotgun (WGS) entry which is preliminary data.</text>
</comment>
<comment type="similarity">
    <text evidence="6">Belongs to the KhpB RNA-binding protein family.</text>
</comment>
<reference evidence="9 11" key="1">
    <citation type="submission" date="2007-08" db="EMBL/GenBank/DDBJ databases">
        <title>Draft genome sequence of Clostridium leptum (DSM 753).</title>
        <authorList>
            <person name="Sudarsanam P."/>
            <person name="Ley R."/>
            <person name="Guruge J."/>
            <person name="Turnbaugh P.J."/>
            <person name="Mahowald M."/>
            <person name="Liep D."/>
            <person name="Gordon J."/>
        </authorList>
    </citation>
    <scope>NUCLEOTIDE SEQUENCE [LARGE SCALE GENOMIC DNA]</scope>
    <source>
        <strain evidence="9 11">DSM 753</strain>
    </source>
</reference>
<keyword evidence="12" id="KW-1185">Reference proteome</keyword>
<evidence type="ECO:0000256" key="7">
    <source>
        <dbReference type="SAM" id="MobiDB-lite"/>
    </source>
</evidence>
<sequence>MSFLEREAIGIGATIEEAQQAACRQLGMETHEVEFEVLQMPEKKKFGLFGGAPAKVRAYISITPASAAADYLREILEKMGAQGVQINIEEVEGGAVLNLSGDNIGFIIGHRGETLDALQYLTGLVANHVDNSYYRITINTGNYREKREKTLESLARKMAIKAVKTGRNSSLEPMNPYERRIIHTTVQKVNGAISWSEGENMGRHVVIGPDPKVKQSFRPRREGGRPRNNNFRSRSQSQDGTKGEAAAGAGTQPRPEIKKNAAAYEKIVPGIPAQPKPVQEKKPVKDESPVSPLYGKIEPKKGE</sequence>
<dbReference type="HAMAP" id="MF_00867">
    <property type="entry name" value="KhpB"/>
    <property type="match status" value="1"/>
</dbReference>
<evidence type="ECO:0000256" key="2">
    <source>
        <dbReference type="ARBA" id="ARBA00022884"/>
    </source>
</evidence>
<protein>
    <recommendedName>
        <fullName evidence="6">RNA-binding protein KhpB</fullName>
    </recommendedName>
    <alternativeName>
        <fullName evidence="6">RNA-binding protein EloR</fullName>
    </alternativeName>
</protein>
<evidence type="ECO:0000313" key="10">
    <source>
        <dbReference type="EMBL" id="PEQ23607.1"/>
    </source>
</evidence>
<gene>
    <name evidence="6" type="primary">khpB</name>
    <name evidence="6" type="synonym">eloR</name>
    <name evidence="10" type="ORF">CH238_12935</name>
    <name evidence="9" type="ORF">CLOLEP_01268</name>
</gene>
<dbReference type="GO" id="GO:0003723">
    <property type="term" value="F:RNA binding"/>
    <property type="evidence" value="ECO:0007669"/>
    <property type="project" value="UniProtKB-UniRule"/>
</dbReference>
<dbReference type="Gene3D" id="3.30.1370.50">
    <property type="entry name" value="R3H-like domain"/>
    <property type="match status" value="1"/>
</dbReference>
<dbReference type="CDD" id="cd02414">
    <property type="entry name" value="KH-II_Jag"/>
    <property type="match status" value="1"/>
</dbReference>
<dbReference type="InterPro" id="IPR038247">
    <property type="entry name" value="Jag_N_dom_sf"/>
</dbReference>
<proteinExistence type="inferred from homology"/>
<keyword evidence="2 6" id="KW-0694">RNA-binding</keyword>
<comment type="function">
    <text evidence="6">A probable RNA chaperone. Forms a complex with KhpA which binds to cellular RNA and controls its expression. Plays a role in peptidoglycan (PG) homeostasis and cell length regulation.</text>
</comment>
<feature type="region of interest" description="Jag_N domain" evidence="6">
    <location>
        <begin position="9"/>
        <end position="59"/>
    </location>
</feature>
<dbReference type="NCBIfam" id="NF041568">
    <property type="entry name" value="Jag_EloR"/>
    <property type="match status" value="1"/>
</dbReference>
<keyword evidence="5 6" id="KW-0961">Cell wall biogenesis/degradation</keyword>
<reference evidence="9 11" key="2">
    <citation type="submission" date="2007-08" db="EMBL/GenBank/DDBJ databases">
        <authorList>
            <person name="Fulton L."/>
            <person name="Clifton S."/>
            <person name="Fulton B."/>
            <person name="Xu J."/>
            <person name="Minx P."/>
            <person name="Pepin K.H."/>
            <person name="Johnson M."/>
            <person name="Thiruvilangam P."/>
            <person name="Bhonagiri V."/>
            <person name="Nash W.E."/>
            <person name="Wang C."/>
            <person name="Mardis E.R."/>
            <person name="Wilson R.K."/>
        </authorList>
    </citation>
    <scope>NUCLEOTIDE SEQUENCE [LARGE SCALE GENOMIC DNA]</scope>
    <source>
        <strain evidence="9 11">DSM 753</strain>
    </source>
</reference>
<dbReference type="InterPro" id="IPR032782">
    <property type="entry name" value="KhpB_N"/>
</dbReference>
<keyword evidence="4 6" id="KW-0143">Chaperone</keyword>
<organism evidence="9 11">
    <name type="scientific">[Clostridium] leptum DSM 753</name>
    <dbReference type="NCBI Taxonomy" id="428125"/>
    <lineage>
        <taxon>Bacteria</taxon>
        <taxon>Bacillati</taxon>
        <taxon>Bacillota</taxon>
        <taxon>Clostridia</taxon>
        <taxon>Eubacteriales</taxon>
        <taxon>Oscillospiraceae</taxon>
        <taxon>Oscillospiraceae incertae sedis</taxon>
    </lineage>
</organism>
<dbReference type="InterPro" id="IPR039247">
    <property type="entry name" value="KhpB"/>
</dbReference>
<comment type="domain">
    <text evidence="6">Has an N-terminal Jag-N domain and 2 RNA-binding domains (KH and R3H).</text>
</comment>
<comment type="subcellular location">
    <subcellularLocation>
        <location evidence="6">Cytoplasm</location>
    </subcellularLocation>
</comment>
<evidence type="ECO:0000256" key="3">
    <source>
        <dbReference type="ARBA" id="ARBA00022960"/>
    </source>
</evidence>
<dbReference type="InterPro" id="IPR001374">
    <property type="entry name" value="R3H_dom"/>
</dbReference>
<dbReference type="SMART" id="SM01245">
    <property type="entry name" value="Jag_N"/>
    <property type="match status" value="1"/>
</dbReference>
<dbReference type="GO" id="GO:0071555">
    <property type="term" value="P:cell wall organization"/>
    <property type="evidence" value="ECO:0007669"/>
    <property type="project" value="UniProtKB-KW"/>
</dbReference>
<dbReference type="SUPFAM" id="SSF82708">
    <property type="entry name" value="R3H domain"/>
    <property type="match status" value="1"/>
</dbReference>
<evidence type="ECO:0000256" key="6">
    <source>
        <dbReference type="HAMAP-Rule" id="MF_00867"/>
    </source>
</evidence>
<keyword evidence="3 6" id="KW-0133">Cell shape</keyword>
<keyword evidence="1 6" id="KW-0963">Cytoplasm</keyword>
<dbReference type="Gene3D" id="3.30.30.80">
    <property type="entry name" value="probable RNA-binding protein from clostridium symbiosum atcc 14940"/>
    <property type="match status" value="1"/>
</dbReference>
<dbReference type="PANTHER" id="PTHR35800">
    <property type="entry name" value="PROTEIN JAG"/>
    <property type="match status" value="1"/>
</dbReference>
<dbReference type="EMBL" id="NOXF01000013">
    <property type="protein sequence ID" value="PEQ23607.1"/>
    <property type="molecule type" value="Genomic_DNA"/>
</dbReference>
<dbReference type="InterPro" id="IPR038008">
    <property type="entry name" value="Jag_KH"/>
</dbReference>
<dbReference type="GO" id="GO:0009252">
    <property type="term" value="P:peptidoglycan biosynthetic process"/>
    <property type="evidence" value="ECO:0007669"/>
    <property type="project" value="UniProtKB-UniRule"/>
</dbReference>
<dbReference type="HOGENOM" id="CLU_042512_0_0_9"/>
<evidence type="ECO:0000256" key="5">
    <source>
        <dbReference type="ARBA" id="ARBA00023316"/>
    </source>
</evidence>
<dbReference type="PROSITE" id="PS51061">
    <property type="entry name" value="R3H"/>
    <property type="match status" value="1"/>
</dbReference>
<dbReference type="InterPro" id="IPR036867">
    <property type="entry name" value="R3H_dom_sf"/>
</dbReference>
<feature type="region of interest" description="Disordered" evidence="7">
    <location>
        <begin position="202"/>
        <end position="303"/>
    </location>
</feature>
<dbReference type="CDD" id="cd02644">
    <property type="entry name" value="R3H_jag"/>
    <property type="match status" value="1"/>
</dbReference>
<dbReference type="PANTHER" id="PTHR35800:SF1">
    <property type="entry name" value="RNA-BINDING PROTEIN KHPB"/>
    <property type="match status" value="1"/>
</dbReference>
<dbReference type="Pfam" id="PF14804">
    <property type="entry name" value="Jag_N"/>
    <property type="match status" value="1"/>
</dbReference>
<dbReference type="AlphaFoldDB" id="A7VRT4"/>